<name>A0A6G0WSR3_APHCR</name>
<proteinExistence type="predicted"/>
<feature type="non-terminal residue" evidence="1">
    <location>
        <position position="82"/>
    </location>
</feature>
<sequence>MINQIKKCERLNNVSVNVFSLNNKGTISPLFINNKEEKNHFDLFLINYHKTSHYCRDGEKKIGKFNGKFTNNVVKMLIRFVL</sequence>
<evidence type="ECO:0000313" key="2">
    <source>
        <dbReference type="Proteomes" id="UP000478052"/>
    </source>
</evidence>
<organism evidence="1 2">
    <name type="scientific">Aphis craccivora</name>
    <name type="common">Cowpea aphid</name>
    <dbReference type="NCBI Taxonomy" id="307492"/>
    <lineage>
        <taxon>Eukaryota</taxon>
        <taxon>Metazoa</taxon>
        <taxon>Ecdysozoa</taxon>
        <taxon>Arthropoda</taxon>
        <taxon>Hexapoda</taxon>
        <taxon>Insecta</taxon>
        <taxon>Pterygota</taxon>
        <taxon>Neoptera</taxon>
        <taxon>Paraneoptera</taxon>
        <taxon>Hemiptera</taxon>
        <taxon>Sternorrhyncha</taxon>
        <taxon>Aphidomorpha</taxon>
        <taxon>Aphidoidea</taxon>
        <taxon>Aphididae</taxon>
        <taxon>Aphidini</taxon>
        <taxon>Aphis</taxon>
        <taxon>Aphis</taxon>
    </lineage>
</organism>
<comment type="caution">
    <text evidence="1">The sequence shown here is derived from an EMBL/GenBank/DDBJ whole genome shotgun (WGS) entry which is preliminary data.</text>
</comment>
<gene>
    <name evidence="1" type="ORF">FWK35_00028595</name>
</gene>
<dbReference type="AlphaFoldDB" id="A0A6G0WSR3"/>
<keyword evidence="2" id="KW-1185">Reference proteome</keyword>
<reference evidence="1 2" key="1">
    <citation type="submission" date="2019-08" db="EMBL/GenBank/DDBJ databases">
        <title>Whole genome of Aphis craccivora.</title>
        <authorList>
            <person name="Voronova N.V."/>
            <person name="Shulinski R.S."/>
            <person name="Bandarenka Y.V."/>
            <person name="Zhorov D.G."/>
            <person name="Warner D."/>
        </authorList>
    </citation>
    <scope>NUCLEOTIDE SEQUENCE [LARGE SCALE GENOMIC DNA]</scope>
    <source>
        <strain evidence="1">180601</strain>
        <tissue evidence="1">Whole Body</tissue>
    </source>
</reference>
<protein>
    <submittedName>
        <fullName evidence="1">Uncharacterized protein</fullName>
    </submittedName>
</protein>
<accession>A0A6G0WSR3</accession>
<dbReference type="Proteomes" id="UP000478052">
    <property type="component" value="Unassembled WGS sequence"/>
</dbReference>
<evidence type="ECO:0000313" key="1">
    <source>
        <dbReference type="EMBL" id="KAF0730479.1"/>
    </source>
</evidence>
<dbReference type="EMBL" id="VUJU01008453">
    <property type="protein sequence ID" value="KAF0730479.1"/>
    <property type="molecule type" value="Genomic_DNA"/>
</dbReference>